<name>X0YEN9_9ZZZZ</name>
<feature type="region of interest" description="Disordered" evidence="1">
    <location>
        <begin position="106"/>
        <end position="131"/>
    </location>
</feature>
<accession>X0YEN9</accession>
<dbReference type="EMBL" id="BARS01050299">
    <property type="protein sequence ID" value="GAG47143.1"/>
    <property type="molecule type" value="Genomic_DNA"/>
</dbReference>
<protein>
    <submittedName>
        <fullName evidence="2">Uncharacterized protein</fullName>
    </submittedName>
</protein>
<reference evidence="2" key="1">
    <citation type="journal article" date="2014" name="Front. Microbiol.">
        <title>High frequency of phylogenetically diverse reductive dehalogenase-homologous genes in deep subseafloor sedimentary metagenomes.</title>
        <authorList>
            <person name="Kawai M."/>
            <person name="Futagami T."/>
            <person name="Toyoda A."/>
            <person name="Takaki Y."/>
            <person name="Nishi S."/>
            <person name="Hori S."/>
            <person name="Arai W."/>
            <person name="Tsubouchi T."/>
            <person name="Morono Y."/>
            <person name="Uchiyama I."/>
            <person name="Ito T."/>
            <person name="Fujiyama A."/>
            <person name="Inagaki F."/>
            <person name="Takami H."/>
        </authorList>
    </citation>
    <scope>NUCLEOTIDE SEQUENCE</scope>
    <source>
        <strain evidence="2">Expedition CK06-06</strain>
    </source>
</reference>
<organism evidence="2">
    <name type="scientific">marine sediment metagenome</name>
    <dbReference type="NCBI Taxonomy" id="412755"/>
    <lineage>
        <taxon>unclassified sequences</taxon>
        <taxon>metagenomes</taxon>
        <taxon>ecological metagenomes</taxon>
    </lineage>
</organism>
<evidence type="ECO:0000313" key="2">
    <source>
        <dbReference type="EMBL" id="GAG47143.1"/>
    </source>
</evidence>
<evidence type="ECO:0000256" key="1">
    <source>
        <dbReference type="SAM" id="MobiDB-lite"/>
    </source>
</evidence>
<sequence length="131" mass="14196">MRIGTDTDRPTGRFGEHPFAEERIITAVDSTTALTLDAVVVTSRSGVYYSIADPIDIGRVAKNAFLRMAEKHLVLARPSRDSKGGIQNDQAIAMEADRALLLAKGADNPVHDEPGMTDRPYSVGWEIGADD</sequence>
<proteinExistence type="predicted"/>
<gene>
    <name evidence="2" type="ORF">S01H1_75115</name>
</gene>
<comment type="caution">
    <text evidence="2">The sequence shown here is derived from an EMBL/GenBank/DDBJ whole genome shotgun (WGS) entry which is preliminary data.</text>
</comment>
<dbReference type="AlphaFoldDB" id="X0YEN9"/>